<reference evidence="2 3" key="1">
    <citation type="journal article" date="2017" name="ISME J.">
        <title>Energy and carbon metabolisms in a deep terrestrial subsurface fluid microbial community.</title>
        <authorList>
            <person name="Momper L."/>
            <person name="Jungbluth S.P."/>
            <person name="Lee M.D."/>
            <person name="Amend J.P."/>
        </authorList>
    </citation>
    <scope>NUCLEOTIDE SEQUENCE [LARGE SCALE GENOMIC DNA]</scope>
    <source>
        <strain evidence="2">SURF_17</strain>
    </source>
</reference>
<proteinExistence type="predicted"/>
<feature type="compositionally biased region" description="Basic residues" evidence="1">
    <location>
        <begin position="9"/>
        <end position="21"/>
    </location>
</feature>
<dbReference type="Proteomes" id="UP000285961">
    <property type="component" value="Unassembled WGS sequence"/>
</dbReference>
<sequence>MTHHDASPRRKKQAKGEKRKSRGDTEVIDREWVLKWVDSGSWKFMTHMTHMTHLFMFFYKNGTRVVRIWTSKTNAIRRASHGGVADPRRSGAKPQPKQRKKKHWITKKRRVGEESLDSDSTVGI</sequence>
<evidence type="ECO:0000313" key="2">
    <source>
        <dbReference type="EMBL" id="RJP72736.1"/>
    </source>
</evidence>
<name>A0A419F2X9_9BACT</name>
<dbReference type="AlphaFoldDB" id="A0A419F2X9"/>
<comment type="caution">
    <text evidence="2">The sequence shown here is derived from an EMBL/GenBank/DDBJ whole genome shotgun (WGS) entry which is preliminary data.</text>
</comment>
<evidence type="ECO:0000313" key="3">
    <source>
        <dbReference type="Proteomes" id="UP000285961"/>
    </source>
</evidence>
<dbReference type="EMBL" id="QZKI01000040">
    <property type="protein sequence ID" value="RJP72736.1"/>
    <property type="molecule type" value="Genomic_DNA"/>
</dbReference>
<feature type="region of interest" description="Disordered" evidence="1">
    <location>
        <begin position="1"/>
        <end position="24"/>
    </location>
</feature>
<accession>A0A419F2X9</accession>
<protein>
    <submittedName>
        <fullName evidence="2">Uncharacterized protein</fullName>
    </submittedName>
</protein>
<evidence type="ECO:0000256" key="1">
    <source>
        <dbReference type="SAM" id="MobiDB-lite"/>
    </source>
</evidence>
<feature type="region of interest" description="Disordered" evidence="1">
    <location>
        <begin position="76"/>
        <end position="124"/>
    </location>
</feature>
<feature type="compositionally biased region" description="Basic residues" evidence="1">
    <location>
        <begin position="96"/>
        <end position="110"/>
    </location>
</feature>
<gene>
    <name evidence="2" type="ORF">C4532_05515</name>
</gene>
<organism evidence="2 3">
    <name type="scientific">Candidatus Abyssobacteria bacterium SURF_17</name>
    <dbReference type="NCBI Taxonomy" id="2093361"/>
    <lineage>
        <taxon>Bacteria</taxon>
        <taxon>Pseudomonadati</taxon>
        <taxon>Candidatus Hydrogenedentota</taxon>
        <taxon>Candidatus Abyssobacteria</taxon>
    </lineage>
</organism>